<evidence type="ECO:0000313" key="1">
    <source>
        <dbReference type="EMBL" id="JAP19815.1"/>
    </source>
</evidence>
<name>A0A0V0HI72_SOLCH</name>
<dbReference type="EMBL" id="GEDG01019588">
    <property type="protein sequence ID" value="JAP19815.1"/>
    <property type="molecule type" value="Transcribed_RNA"/>
</dbReference>
<reference evidence="1" key="1">
    <citation type="submission" date="2015-12" db="EMBL/GenBank/DDBJ databases">
        <title>Gene expression during late stages of embryo sac development: a critical building block for successful pollen-pistil interactions.</title>
        <authorList>
            <person name="Liu Y."/>
            <person name="Joly V."/>
            <person name="Sabar M."/>
            <person name="Matton D.P."/>
        </authorList>
    </citation>
    <scope>NUCLEOTIDE SEQUENCE</scope>
</reference>
<dbReference type="AlphaFoldDB" id="A0A0V0HI72"/>
<sequence length="64" mass="7135">MIRHLKGLCKGQLSGVAILVMTLMNDDRISRLMIPSSTWPIPLGIGREEAVNIHLEKEHTILST</sequence>
<organism evidence="1">
    <name type="scientific">Solanum chacoense</name>
    <name type="common">Chaco potato</name>
    <dbReference type="NCBI Taxonomy" id="4108"/>
    <lineage>
        <taxon>Eukaryota</taxon>
        <taxon>Viridiplantae</taxon>
        <taxon>Streptophyta</taxon>
        <taxon>Embryophyta</taxon>
        <taxon>Tracheophyta</taxon>
        <taxon>Spermatophyta</taxon>
        <taxon>Magnoliopsida</taxon>
        <taxon>eudicotyledons</taxon>
        <taxon>Gunneridae</taxon>
        <taxon>Pentapetalae</taxon>
        <taxon>asterids</taxon>
        <taxon>lamiids</taxon>
        <taxon>Solanales</taxon>
        <taxon>Solanaceae</taxon>
        <taxon>Solanoideae</taxon>
        <taxon>Solaneae</taxon>
        <taxon>Solanum</taxon>
    </lineage>
</organism>
<proteinExistence type="predicted"/>
<protein>
    <submittedName>
        <fullName evidence="1">Putative ovule protein</fullName>
    </submittedName>
</protein>
<accession>A0A0V0HI72</accession>